<dbReference type="GO" id="GO:0004553">
    <property type="term" value="F:hydrolase activity, hydrolyzing O-glycosyl compounds"/>
    <property type="evidence" value="ECO:0007669"/>
    <property type="project" value="UniProtKB-ARBA"/>
</dbReference>
<dbReference type="Proteomes" id="UP000321367">
    <property type="component" value="Unassembled WGS sequence"/>
</dbReference>
<dbReference type="CDD" id="cd00146">
    <property type="entry name" value="PKD"/>
    <property type="match status" value="1"/>
</dbReference>
<dbReference type="SUPFAM" id="SSF49899">
    <property type="entry name" value="Concanavalin A-like lectins/glucanases"/>
    <property type="match status" value="1"/>
</dbReference>
<dbReference type="OrthoDB" id="1652165at2"/>
<reference evidence="3 4" key="1">
    <citation type="submission" date="2019-08" db="EMBL/GenBank/DDBJ databases">
        <title>Genome sequence of Gillisia hiemivivida IC154 (type strain).</title>
        <authorList>
            <person name="Bowman J.P."/>
        </authorList>
    </citation>
    <scope>NUCLEOTIDE SEQUENCE [LARGE SCALE GENOMIC DNA]</scope>
    <source>
        <strain evidence="3 4">IC154</strain>
    </source>
</reference>
<dbReference type="Pfam" id="PF13573">
    <property type="entry name" value="SprB"/>
    <property type="match status" value="6"/>
</dbReference>
<evidence type="ECO:0000313" key="3">
    <source>
        <dbReference type="EMBL" id="TXD92596.1"/>
    </source>
</evidence>
<dbReference type="InterPro" id="IPR035986">
    <property type="entry name" value="PKD_dom_sf"/>
</dbReference>
<dbReference type="InterPro" id="IPR025667">
    <property type="entry name" value="SprB_repeat"/>
</dbReference>
<dbReference type="InterPro" id="IPR013320">
    <property type="entry name" value="ConA-like_dom_sf"/>
</dbReference>
<comment type="caution">
    <text evidence="3">The sequence shown here is derived from an EMBL/GenBank/DDBJ whole genome shotgun (WGS) entry which is preliminary data.</text>
</comment>
<dbReference type="InterPro" id="IPR000601">
    <property type="entry name" value="PKD_dom"/>
</dbReference>
<name>A0A5C6ZPJ7_9FLAO</name>
<dbReference type="PROSITE" id="PS50093">
    <property type="entry name" value="PKD"/>
    <property type="match status" value="1"/>
</dbReference>
<dbReference type="InterPro" id="IPR013783">
    <property type="entry name" value="Ig-like_fold"/>
</dbReference>
<organism evidence="3 4">
    <name type="scientific">Gillisia hiemivivida</name>
    <dbReference type="NCBI Taxonomy" id="291190"/>
    <lineage>
        <taxon>Bacteria</taxon>
        <taxon>Pseudomonadati</taxon>
        <taxon>Bacteroidota</taxon>
        <taxon>Flavobacteriia</taxon>
        <taxon>Flavobacteriales</taxon>
        <taxon>Flavobacteriaceae</taxon>
        <taxon>Gillisia</taxon>
    </lineage>
</organism>
<dbReference type="Pfam" id="PF13385">
    <property type="entry name" value="Laminin_G_3"/>
    <property type="match status" value="1"/>
</dbReference>
<evidence type="ECO:0000313" key="4">
    <source>
        <dbReference type="Proteomes" id="UP000321367"/>
    </source>
</evidence>
<feature type="region of interest" description="Disordered" evidence="1">
    <location>
        <begin position="2205"/>
        <end position="2237"/>
    </location>
</feature>
<protein>
    <recommendedName>
        <fullName evidence="2">PKD domain-containing protein</fullName>
    </recommendedName>
</protein>
<sequence length="2319" mass="250863">MGKITLWVKINIFLFLFGFTSQIYSFSSTPNNFNENYGEGICYVFMEAPTLSQLGPDYRNNDNFNDKAAEFSISITITDASCSDKADGSLSATVSGGQSSYSYKWTGPDNFTATGATINNLKPGSYTVQVTDVNDNNVTQSKTTTLSFTDSQNPTVLTKDITIQLGASGNVSIAEDAVNNGSTDTCGGLTYATNITAFDCTDVGVNTVILTVTDANNQSATGNATVTVQDVNPPNVITKNITIQLDASGNATIAEDTVNSGSSDACAGLTYDTNITSFDCTDVGANTVELTVTDANGNSSSANAVVTVEDKIAPNVITKDITVQLDASGNATIAEVAVNNSSVDACGGLVYDTNITSFDCTDVGANTVELTVTDANGNSSSANAVVTVEDKIAPNVITKDITIQLDASGNATIAEDSVNNGSYDACAGLSFATNITSFDCTDVGANTVELTVTDVNRNSSSANAVVTVEDKIAPNVITKDITVQLDASGNGTIAENAVNNGSADACGGLVYDTNITSFDCTNVGPNSVELTVTDSNGNTDKKTAIVKVEDKIAPNVITKNITIQLDSNGTANITPSQIDNDSNDACGIQSTALDITNFDCTNIGSNTVTLSVIDNNDNSNTGTATITVEDNIKPILPTVDNITWGCEYTVEPAVALDNCDGEIIGEPNRSTTFTETGTITWTFTDASGNSDSIEQTVTINQIELNVQVDDILCNGFASGEAQAIVTGGVGAITYDWGELGNGTAKDGLGPGTYSVTATDVNGCSTMKEFTISEPDSFIEITSIDVNKGCFEEDNASVTVDVQGGTGELTYIWSNGQTGATINNVNNSSPSNNLTLTITDENGCSIEENIILNAPEKLEITEVINTETTSFGSATGTATVLVKGGTPGYSFEWSNGKTDQTASNLPAGMYTVTVTDSNGCHDDAEVIIIDPISAIIVPTSICDGENEERRTSYFRVENNTAVGGYGSYSYDWDFGDPSDLVNPPTENGPNLIQVKYKTTGSKTIKLTVTDQLGNEFQTIIQQYVGECFEINCGSSDGSFDIENIYLGDSSGKKITADNCSENVTKFLYFRNLSNRKVYSLYIEYIYTVTNGDTGEIREEPETLCLYEYEEVPELVKLAQVNWNCGDDIQLENVLILFSQNKNRACGEGSSPKCYGSNDQGEIIIPLYANAYANELLCNGASNGKITVKASGGSPTYSYKLISAVDDSVIRDNPSSEIFEELEAGSYRVIISDSSDPQNTFETEVLEINQPSTPLTLTETNRSLLACYNGKDAEVSVRVSGGTAPYTIIWSNGQSSTTTESTVSNLPSGVHSVEVIDAYGCKSDYLFEIAEPEELFANAGNDQVLGCGVNQVKLGGVFNGYTNPRTGEEEFGNWRIINGPGGAAISEPNNPESLFTITTTGTYTLEWTIPCGSTDRVKIIFSNCSTIDFDGVDDYIDFGNNLNLSSGFTLEAWVKQDQNASTSIKTILSKRDNANLSTGGYDLIIENNTPKFRWNNETISSTHQIDSDRWYHIAVVQGGNDAGIYIDGIKASESAPGTPNNIDKRFLIGAMHDSTSEPLPNHFFHGWIEEIRVWNTSLDLVQLKFMMNQRIKNNTNVRGEIIDLDVPNNLKWENLTGYYRLITSEATNGITKNKIPNGIDGRLKNIQSTQQNTAPLPYIATGGDWWNINSWKQPQVWDTPNSTGVNGEKINWNIAKLDGKTLTNTATTDNSNSITLLGLLDDGGHLNMKGENNSSGNSLTITHYLKLDGQIDLNGESQLVQTEGSIIEGSGSLERDQQGTASSFNYNYWSSPVVSLGKNTYTIASVMMDGTDLDKSEKLNIGPPGDVTFADGAYASPRKISGRWLYSFLDKADEYSAWSYLGKDGELFPGEGYTMKGTSGRNNSGNLIPISDLQNYTFKGFPNNGIIAVKDIKPNQNYLLGNPYPSAISVEEFILDNIKVGAGRNENNLMNGAIYLWDHFGGSTHILREYVGGYAVRNILDGVPAISTDDRIDSNGNSSNKIPGPYIPVGQGFFVNTTIDSIMGVVQDFSTGKIVFKNSQRIFQEESISTDPNSQFLSQETQIGKEDIKGKRSKIRLDFRSPMGYHRQILVGTSEYATNGFDLGYDAALNDYSEEDFFWLINNYEYVIQGVENFNPNQVLPIGIYISKKGEFKIEINKLESVPEETNIYLLDLETEEYFDLRKSGFTMEIEPGAYYERFQIVFEKKDDESEEAEEGETEEESNPDVEEEGSVDPKDGEDLDTSLDIVFMTTNRELAIINPDNIAIQKVVIYNLLGQKIQEYENIENKKMMTLGVKEFPMAVYLVKMYSEKGEMSKNIILMK</sequence>
<accession>A0A5C6ZPJ7</accession>
<keyword evidence="4" id="KW-1185">Reference proteome</keyword>
<dbReference type="Gene3D" id="2.60.40.10">
    <property type="entry name" value="Immunoglobulins"/>
    <property type="match status" value="2"/>
</dbReference>
<proteinExistence type="predicted"/>
<dbReference type="RefSeq" id="WP_146933667.1">
    <property type="nucleotide sequence ID" value="NZ_CBCSHZ010000018.1"/>
</dbReference>
<evidence type="ECO:0000256" key="1">
    <source>
        <dbReference type="SAM" id="MobiDB-lite"/>
    </source>
</evidence>
<dbReference type="SUPFAM" id="SSF49299">
    <property type="entry name" value="PKD domain"/>
    <property type="match status" value="1"/>
</dbReference>
<dbReference type="Gene3D" id="2.60.120.200">
    <property type="match status" value="1"/>
</dbReference>
<evidence type="ECO:0000259" key="2">
    <source>
        <dbReference type="PROSITE" id="PS50093"/>
    </source>
</evidence>
<feature type="compositionally biased region" description="Acidic residues" evidence="1">
    <location>
        <begin position="2207"/>
        <end position="2229"/>
    </location>
</feature>
<gene>
    <name evidence="3" type="ORF">ES724_13230</name>
</gene>
<dbReference type="EMBL" id="VORY01000019">
    <property type="protein sequence ID" value="TXD92596.1"/>
    <property type="molecule type" value="Genomic_DNA"/>
</dbReference>
<dbReference type="GO" id="GO:0005975">
    <property type="term" value="P:carbohydrate metabolic process"/>
    <property type="evidence" value="ECO:0007669"/>
    <property type="project" value="UniProtKB-ARBA"/>
</dbReference>
<feature type="domain" description="PKD" evidence="2">
    <location>
        <begin position="968"/>
        <end position="1013"/>
    </location>
</feature>
<dbReference type="Gene3D" id="2.60.40.740">
    <property type="match status" value="1"/>
</dbReference>